<dbReference type="EMBL" id="LZPO01109606">
    <property type="protein sequence ID" value="OBS58972.1"/>
    <property type="molecule type" value="Genomic_DNA"/>
</dbReference>
<dbReference type="InterPro" id="IPR003006">
    <property type="entry name" value="Ig/MHC_CS"/>
</dbReference>
<evidence type="ECO:0000313" key="1">
    <source>
        <dbReference type="EMBL" id="OBS58972.1"/>
    </source>
</evidence>
<comment type="caution">
    <text evidence="1">The sequence shown here is derived from an EMBL/GenBank/DDBJ whole genome shotgun (WGS) entry which is preliminary data.</text>
</comment>
<protein>
    <submittedName>
        <fullName evidence="1">Uncharacterized protein</fullName>
    </submittedName>
</protein>
<feature type="non-terminal residue" evidence="1">
    <location>
        <position position="1"/>
    </location>
</feature>
<sequence length="173" mass="19040">EGLIDPAGVSRKNAKCLSFPFFPSDPPETQLTHHSGAGPWDSTPLTSPRLLKEIKRNRLRTWSWWTPGLQGMGPSRSGQLWWCLLGEECKYTCHVYHEGLTEPLTPSWGKRDVIAELGFQLVSGPSARTLMTIGSSQPHWVGEILENQPASSFTVAGKKVHAPQPTDSAAPQI</sequence>
<proteinExistence type="predicted"/>
<dbReference type="Proteomes" id="UP000092124">
    <property type="component" value="Unassembled WGS sequence"/>
</dbReference>
<gene>
    <name evidence="1" type="ORF">A6R68_09902</name>
</gene>
<keyword evidence="2" id="KW-1185">Reference proteome</keyword>
<organism evidence="1 2">
    <name type="scientific">Neotoma lepida</name>
    <name type="common">Desert woodrat</name>
    <dbReference type="NCBI Taxonomy" id="56216"/>
    <lineage>
        <taxon>Eukaryota</taxon>
        <taxon>Metazoa</taxon>
        <taxon>Chordata</taxon>
        <taxon>Craniata</taxon>
        <taxon>Vertebrata</taxon>
        <taxon>Euteleostomi</taxon>
        <taxon>Mammalia</taxon>
        <taxon>Eutheria</taxon>
        <taxon>Euarchontoglires</taxon>
        <taxon>Glires</taxon>
        <taxon>Rodentia</taxon>
        <taxon>Myomorpha</taxon>
        <taxon>Muroidea</taxon>
        <taxon>Cricetidae</taxon>
        <taxon>Neotominae</taxon>
        <taxon>Neotoma</taxon>
    </lineage>
</organism>
<evidence type="ECO:0000313" key="2">
    <source>
        <dbReference type="Proteomes" id="UP000092124"/>
    </source>
</evidence>
<name>A0A1A6G0P3_NEOLE</name>
<dbReference type="AlphaFoldDB" id="A0A1A6G0P3"/>
<accession>A0A1A6G0P3</accession>
<reference evidence="1 2" key="1">
    <citation type="submission" date="2016-06" db="EMBL/GenBank/DDBJ databases">
        <title>The Draft Genome Sequence and Annotation of the Desert Woodrat Neotoma lepida.</title>
        <authorList>
            <person name="Campbell M."/>
            <person name="Oakeson K.F."/>
            <person name="Yandell M."/>
            <person name="Halpert J.R."/>
            <person name="Dearing D."/>
        </authorList>
    </citation>
    <scope>NUCLEOTIDE SEQUENCE [LARGE SCALE GENOMIC DNA]</scope>
    <source>
        <strain evidence="1">417</strain>
        <tissue evidence="1">Liver</tissue>
    </source>
</reference>
<dbReference type="PROSITE" id="PS00290">
    <property type="entry name" value="IG_MHC"/>
    <property type="match status" value="1"/>
</dbReference>